<dbReference type="InterPro" id="IPR000719">
    <property type="entry name" value="Prot_kinase_dom"/>
</dbReference>
<comment type="caution">
    <text evidence="8">The sequence shown here is derived from an EMBL/GenBank/DDBJ whole genome shotgun (WGS) entry which is preliminary data.</text>
</comment>
<dbReference type="PANTHER" id="PTHR24055">
    <property type="entry name" value="MITOGEN-ACTIVATED PROTEIN KINASE"/>
    <property type="match status" value="1"/>
</dbReference>
<dbReference type="InterPro" id="IPR050117">
    <property type="entry name" value="MAPK"/>
</dbReference>
<feature type="non-terminal residue" evidence="8">
    <location>
        <position position="633"/>
    </location>
</feature>
<keyword evidence="2" id="KW-0808">Transferase</keyword>
<dbReference type="PROSITE" id="PS00108">
    <property type="entry name" value="PROTEIN_KINASE_ST"/>
    <property type="match status" value="1"/>
</dbReference>
<feature type="region of interest" description="Disordered" evidence="6">
    <location>
        <begin position="50"/>
        <end position="95"/>
    </location>
</feature>
<dbReference type="SUPFAM" id="SSF56112">
    <property type="entry name" value="Protein kinase-like (PK-like)"/>
    <property type="match status" value="1"/>
</dbReference>
<feature type="region of interest" description="Disordered" evidence="6">
    <location>
        <begin position="518"/>
        <end position="559"/>
    </location>
</feature>
<protein>
    <recommendedName>
        <fullName evidence="7">Protein kinase domain-containing protein</fullName>
    </recommendedName>
</protein>
<dbReference type="Pfam" id="PF00069">
    <property type="entry name" value="Pkinase"/>
    <property type="match status" value="1"/>
</dbReference>
<organism evidence="8 9">
    <name type="scientific">Astrephomene gubernaculifera</name>
    <dbReference type="NCBI Taxonomy" id="47775"/>
    <lineage>
        <taxon>Eukaryota</taxon>
        <taxon>Viridiplantae</taxon>
        <taxon>Chlorophyta</taxon>
        <taxon>core chlorophytes</taxon>
        <taxon>Chlorophyceae</taxon>
        <taxon>CS clade</taxon>
        <taxon>Chlamydomonadales</taxon>
        <taxon>Astrephomenaceae</taxon>
        <taxon>Astrephomene</taxon>
    </lineage>
</organism>
<feature type="compositionally biased region" description="Low complexity" evidence="6">
    <location>
        <begin position="549"/>
        <end position="559"/>
    </location>
</feature>
<keyword evidence="3" id="KW-0547">Nucleotide-binding</keyword>
<evidence type="ECO:0000259" key="7">
    <source>
        <dbReference type="PROSITE" id="PS50011"/>
    </source>
</evidence>
<evidence type="ECO:0000256" key="4">
    <source>
        <dbReference type="ARBA" id="ARBA00022777"/>
    </source>
</evidence>
<dbReference type="AlphaFoldDB" id="A0AAD3DYS6"/>
<keyword evidence="1" id="KW-0723">Serine/threonine-protein kinase</keyword>
<evidence type="ECO:0000256" key="3">
    <source>
        <dbReference type="ARBA" id="ARBA00022741"/>
    </source>
</evidence>
<proteinExistence type="predicted"/>
<dbReference type="Proteomes" id="UP001054857">
    <property type="component" value="Unassembled WGS sequence"/>
</dbReference>
<dbReference type="Gene3D" id="1.10.510.10">
    <property type="entry name" value="Transferase(Phosphotransferase) domain 1"/>
    <property type="match status" value="1"/>
</dbReference>
<feature type="compositionally biased region" description="Low complexity" evidence="6">
    <location>
        <begin position="412"/>
        <end position="430"/>
    </location>
</feature>
<keyword evidence="5" id="KW-0067">ATP-binding</keyword>
<sequence length="633" mass="65944">MDGESNSQYAFLEVLGRGTYGTVIKCAIIPATKGTTTAATAAAVTAATPSAHVDHGNGSNHGISSSPNGNPNDKSSRKHVYQPANGPATNAQPPPQYVAIKRFHGALRNTHAWQLASREARLLGAMQHPLVVALRDAFRSPSGRPYLVMEYVPRCVAAELAARPAGLPPRDVKLLTWQLALVLRHLHANRVLHRDIKPSNMLLTHSGLLKLCDFGFARFTGGSDPRVGELLTTYVVTRWYRAPELLLGLEYGPPADIWALGCTVAELAAGSPLLPGTSTADQLALIMQMFGQPPDQGSHGSPLRRHLSGLGSSLLELLEACLRTDPRGRPTAAQLLNMPYFFEISSLVVGNPELEELYRNEMGAGVAAAAAVATTAVALSPTMEATSPPPPPLHVLEPAGGAEPPLPPQVPLPELLTPAASEAAATAAAPLDPPDQKDASAPASQATYRPDPLPQLAITPPEAAPSCSKPARRPFRRQRAASAAEAGPVRQSTSELFGAPPPAAAARALASVSASVGAGEGQYRNPEPNRPPVRNRTAQRGYLEPDPRSSNSSGNSNLDNGLWVPWGSDWQARLASVRRGCGRGGHGEGGGGDGGGGVGGGGGEGGGGVQMAPLTPRLTQQAPEPGAVRVSSD</sequence>
<dbReference type="SMART" id="SM00220">
    <property type="entry name" value="S_TKc"/>
    <property type="match status" value="1"/>
</dbReference>
<evidence type="ECO:0000256" key="6">
    <source>
        <dbReference type="SAM" id="MobiDB-lite"/>
    </source>
</evidence>
<evidence type="ECO:0000313" key="9">
    <source>
        <dbReference type="Proteomes" id="UP001054857"/>
    </source>
</evidence>
<dbReference type="EMBL" id="BMAR01000036">
    <property type="protein sequence ID" value="GFR50323.1"/>
    <property type="molecule type" value="Genomic_DNA"/>
</dbReference>
<feature type="compositionally biased region" description="Basic residues" evidence="6">
    <location>
        <begin position="470"/>
        <end position="479"/>
    </location>
</feature>
<dbReference type="FunFam" id="1.10.510.10:FF:000624">
    <property type="entry name" value="Mitogen-activated protein kinase"/>
    <property type="match status" value="1"/>
</dbReference>
<accession>A0AAD3DYS6</accession>
<dbReference type="GO" id="GO:0005524">
    <property type="term" value="F:ATP binding"/>
    <property type="evidence" value="ECO:0007669"/>
    <property type="project" value="UniProtKB-KW"/>
</dbReference>
<feature type="domain" description="Protein kinase" evidence="7">
    <location>
        <begin position="9"/>
        <end position="341"/>
    </location>
</feature>
<dbReference type="PROSITE" id="PS50011">
    <property type="entry name" value="PROTEIN_KINASE_DOM"/>
    <property type="match status" value="1"/>
</dbReference>
<evidence type="ECO:0000256" key="2">
    <source>
        <dbReference type="ARBA" id="ARBA00022679"/>
    </source>
</evidence>
<keyword evidence="4" id="KW-0418">Kinase</keyword>
<feature type="compositionally biased region" description="Gly residues" evidence="6">
    <location>
        <begin position="582"/>
        <end position="609"/>
    </location>
</feature>
<feature type="compositionally biased region" description="Low complexity" evidence="6">
    <location>
        <begin position="56"/>
        <end position="72"/>
    </location>
</feature>
<dbReference type="InterPro" id="IPR008271">
    <property type="entry name" value="Ser/Thr_kinase_AS"/>
</dbReference>
<dbReference type="GO" id="GO:0004674">
    <property type="term" value="F:protein serine/threonine kinase activity"/>
    <property type="evidence" value="ECO:0007669"/>
    <property type="project" value="UniProtKB-KW"/>
</dbReference>
<keyword evidence="9" id="KW-1185">Reference proteome</keyword>
<evidence type="ECO:0000256" key="5">
    <source>
        <dbReference type="ARBA" id="ARBA00022840"/>
    </source>
</evidence>
<gene>
    <name evidence="8" type="ORF">Agub_g12371</name>
</gene>
<evidence type="ECO:0000313" key="8">
    <source>
        <dbReference type="EMBL" id="GFR50323.1"/>
    </source>
</evidence>
<dbReference type="InterPro" id="IPR011009">
    <property type="entry name" value="Kinase-like_dom_sf"/>
</dbReference>
<reference evidence="8 9" key="1">
    <citation type="journal article" date="2021" name="Sci. Rep.">
        <title>Genome sequencing of the multicellular alga Astrephomene provides insights into convergent evolution of germ-soma differentiation.</title>
        <authorList>
            <person name="Yamashita S."/>
            <person name="Yamamoto K."/>
            <person name="Matsuzaki R."/>
            <person name="Suzuki S."/>
            <person name="Yamaguchi H."/>
            <person name="Hirooka S."/>
            <person name="Minakuchi Y."/>
            <person name="Miyagishima S."/>
            <person name="Kawachi M."/>
            <person name="Toyoda A."/>
            <person name="Nozaki H."/>
        </authorList>
    </citation>
    <scope>NUCLEOTIDE SEQUENCE [LARGE SCALE GENOMIC DNA]</scope>
    <source>
        <strain evidence="8 9">NIES-4017</strain>
    </source>
</reference>
<evidence type="ECO:0000256" key="1">
    <source>
        <dbReference type="ARBA" id="ARBA00022527"/>
    </source>
</evidence>
<dbReference type="Gene3D" id="3.30.200.20">
    <property type="entry name" value="Phosphorylase Kinase, domain 1"/>
    <property type="match status" value="1"/>
</dbReference>
<feature type="region of interest" description="Disordered" evidence="6">
    <location>
        <begin position="381"/>
        <end position="499"/>
    </location>
</feature>
<name>A0AAD3DYS6_9CHLO</name>
<feature type="region of interest" description="Disordered" evidence="6">
    <location>
        <begin position="579"/>
        <end position="633"/>
    </location>
</feature>